<keyword evidence="2" id="KW-0540">Nuclease</keyword>
<evidence type="ECO:0000313" key="3">
    <source>
        <dbReference type="Proteomes" id="UP000322918"/>
    </source>
</evidence>
<dbReference type="Proteomes" id="UP000322918">
    <property type="component" value="Unassembled WGS sequence"/>
</dbReference>
<dbReference type="GO" id="GO:0004527">
    <property type="term" value="F:exonuclease activity"/>
    <property type="evidence" value="ECO:0007669"/>
    <property type="project" value="UniProtKB-KW"/>
</dbReference>
<dbReference type="EMBL" id="VWNE01000004">
    <property type="protein sequence ID" value="KAA8485586.1"/>
    <property type="molecule type" value="Genomic_DNA"/>
</dbReference>
<accession>A0A5M9HF21</accession>
<name>A0A5M9HF21_9SPHI</name>
<sequence length="264" mass="29882">MKVLTWNTLFAGLDGSADKRRKLQIEMINEIRPDIFLMQEAKGFELNKQQALFQMESDIAMRGFLGIAPRTGQNTAIFINPAYHVKSFEADSTHFHHAATFVSVAIPNFDKIVTFGSVHLCPLGPEIRRREATYLLPYADPDALSLITGDFNSLSPHDAEPADWERLSPHFRSRYFDGDNDLADRKVLQLLEMAGFVDCARAAKKNNITTVPCAAYNNAEFVNFRCDYMLASRALTNKLSHYTVIKNERTDQASDHYPVLAEFK</sequence>
<protein>
    <submittedName>
        <fullName evidence="2">Endonuclease/exonuclease/phosphatase family protein</fullName>
    </submittedName>
</protein>
<keyword evidence="3" id="KW-1185">Reference proteome</keyword>
<dbReference type="SUPFAM" id="SSF56219">
    <property type="entry name" value="DNase I-like"/>
    <property type="match status" value="1"/>
</dbReference>
<dbReference type="RefSeq" id="WP_141813524.1">
    <property type="nucleotide sequence ID" value="NZ_VFPL01000001.1"/>
</dbReference>
<organism evidence="2 3">
    <name type="scientific">Arcticibacter tournemirensis</name>
    <dbReference type="NCBI Taxonomy" id="699437"/>
    <lineage>
        <taxon>Bacteria</taxon>
        <taxon>Pseudomonadati</taxon>
        <taxon>Bacteroidota</taxon>
        <taxon>Sphingobacteriia</taxon>
        <taxon>Sphingobacteriales</taxon>
        <taxon>Sphingobacteriaceae</taxon>
        <taxon>Arcticibacter</taxon>
    </lineage>
</organism>
<dbReference type="OrthoDB" id="9778989at2"/>
<proteinExistence type="predicted"/>
<comment type="caution">
    <text evidence="2">The sequence shown here is derived from an EMBL/GenBank/DDBJ whole genome shotgun (WGS) entry which is preliminary data.</text>
</comment>
<dbReference type="InterPro" id="IPR036691">
    <property type="entry name" value="Endo/exonu/phosph_ase_sf"/>
</dbReference>
<dbReference type="Pfam" id="PF03372">
    <property type="entry name" value="Exo_endo_phos"/>
    <property type="match status" value="1"/>
</dbReference>
<feature type="domain" description="Endonuclease/exonuclease/phosphatase" evidence="1">
    <location>
        <begin position="4"/>
        <end position="256"/>
    </location>
</feature>
<evidence type="ECO:0000259" key="1">
    <source>
        <dbReference type="Pfam" id="PF03372"/>
    </source>
</evidence>
<dbReference type="AlphaFoldDB" id="A0A5M9HF21"/>
<dbReference type="Gene3D" id="3.60.10.10">
    <property type="entry name" value="Endonuclease/exonuclease/phosphatase"/>
    <property type="match status" value="1"/>
</dbReference>
<keyword evidence="2" id="KW-0255">Endonuclease</keyword>
<dbReference type="GO" id="GO:0004519">
    <property type="term" value="F:endonuclease activity"/>
    <property type="evidence" value="ECO:0007669"/>
    <property type="project" value="UniProtKB-KW"/>
</dbReference>
<keyword evidence="2" id="KW-0269">Exonuclease</keyword>
<keyword evidence="2" id="KW-0378">Hydrolase</keyword>
<evidence type="ECO:0000313" key="2">
    <source>
        <dbReference type="EMBL" id="KAA8485586.1"/>
    </source>
</evidence>
<dbReference type="InterPro" id="IPR005135">
    <property type="entry name" value="Endo/exonuclease/phosphatase"/>
</dbReference>
<reference evidence="2 3" key="1">
    <citation type="submission" date="2019-09" db="EMBL/GenBank/DDBJ databases">
        <title>Pararcticibacter amylolyticus gen. nov., sp. nov., isolated from a rottenly hemp rope, and reclassification of Pedobacter tournemirensis as Pararcticibacter tournemirensis comb. nov.</title>
        <authorList>
            <person name="Cai Y."/>
        </authorList>
    </citation>
    <scope>NUCLEOTIDE SEQUENCE [LARGE SCALE GENOMIC DNA]</scope>
    <source>
        <strain evidence="2 3">TF5-37.2-LB10</strain>
    </source>
</reference>
<gene>
    <name evidence="2" type="ORF">F1649_03640</name>
</gene>